<proteinExistence type="predicted"/>
<dbReference type="EnsemblPlants" id="OPUNC05G17240.2">
    <property type="protein sequence ID" value="OPUNC05G17240.2"/>
    <property type="gene ID" value="OPUNC05G17240"/>
</dbReference>
<protein>
    <recommendedName>
        <fullName evidence="3">Alpha/beta hydrolase fold-3 domain-containing protein</fullName>
    </recommendedName>
</protein>
<accession>A0A0E0L3K1</accession>
<reference evidence="1" key="2">
    <citation type="submission" date="2018-05" db="EMBL/GenBank/DDBJ databases">
        <title>OpunRS2 (Oryza punctata Reference Sequence Version 2).</title>
        <authorList>
            <person name="Zhang J."/>
            <person name="Kudrna D."/>
            <person name="Lee S."/>
            <person name="Talag J."/>
            <person name="Welchert J."/>
            <person name="Wing R.A."/>
        </authorList>
    </citation>
    <scope>NUCLEOTIDE SEQUENCE [LARGE SCALE GENOMIC DNA]</scope>
</reference>
<name>A0A0E0L3K1_ORYPU</name>
<dbReference type="AlphaFoldDB" id="A0A0E0L3K1"/>
<dbReference type="Proteomes" id="UP000026962">
    <property type="component" value="Chromosome 5"/>
</dbReference>
<sequence>MGPNTPLLESVPLPPLLVVVAEHDLIRDTNLEYCVTRCVPLARTWSYYGNYLSGGANMAKEKRPPLKRGQVKLRIVRSISNLMGNAAADDSNSSQAPAHLA</sequence>
<evidence type="ECO:0000313" key="2">
    <source>
        <dbReference type="Proteomes" id="UP000026962"/>
    </source>
</evidence>
<dbReference type="HOGENOM" id="CLU_2296288_0_0_1"/>
<organism evidence="1">
    <name type="scientific">Oryza punctata</name>
    <name type="common">Red rice</name>
    <dbReference type="NCBI Taxonomy" id="4537"/>
    <lineage>
        <taxon>Eukaryota</taxon>
        <taxon>Viridiplantae</taxon>
        <taxon>Streptophyta</taxon>
        <taxon>Embryophyta</taxon>
        <taxon>Tracheophyta</taxon>
        <taxon>Spermatophyta</taxon>
        <taxon>Magnoliopsida</taxon>
        <taxon>Liliopsida</taxon>
        <taxon>Poales</taxon>
        <taxon>Poaceae</taxon>
        <taxon>BOP clade</taxon>
        <taxon>Oryzoideae</taxon>
        <taxon>Oryzeae</taxon>
        <taxon>Oryzinae</taxon>
        <taxon>Oryza</taxon>
    </lineage>
</organism>
<keyword evidence="2" id="KW-1185">Reference proteome</keyword>
<evidence type="ECO:0008006" key="3">
    <source>
        <dbReference type="Google" id="ProtNLM"/>
    </source>
</evidence>
<dbReference type="Gramene" id="OPUNC05G17240.2">
    <property type="protein sequence ID" value="OPUNC05G17240.2"/>
    <property type="gene ID" value="OPUNC05G17240"/>
</dbReference>
<evidence type="ECO:0000313" key="1">
    <source>
        <dbReference type="EnsemblPlants" id="OPUNC05G17240.2"/>
    </source>
</evidence>
<reference evidence="1" key="1">
    <citation type="submission" date="2015-04" db="UniProtKB">
        <authorList>
            <consortium name="EnsemblPlants"/>
        </authorList>
    </citation>
    <scope>IDENTIFICATION</scope>
</reference>